<comment type="catalytic activity">
    <reaction evidence="9">
        <text>ubiquinone-10 + hydrogen sulfide + sulfite + 2 H(+) = ubiquinol-10 + thiosulfate</text>
        <dbReference type="Rhea" id="RHEA:38359"/>
        <dbReference type="ChEBI" id="CHEBI:15378"/>
        <dbReference type="ChEBI" id="CHEBI:17359"/>
        <dbReference type="ChEBI" id="CHEBI:29919"/>
        <dbReference type="ChEBI" id="CHEBI:33542"/>
        <dbReference type="ChEBI" id="CHEBI:46245"/>
        <dbReference type="ChEBI" id="CHEBI:64183"/>
    </reaction>
    <physiologicalReaction direction="left-to-right" evidence="9">
        <dbReference type="Rhea" id="RHEA:38360"/>
    </physiologicalReaction>
</comment>
<reference evidence="19" key="1">
    <citation type="submission" date="2020-11" db="EMBL/GenBank/DDBJ databases">
        <authorList>
            <person name="Tran Van P."/>
        </authorList>
    </citation>
    <scope>NUCLEOTIDE SEQUENCE</scope>
</reference>
<dbReference type="GO" id="GO:0071949">
    <property type="term" value="F:FAD binding"/>
    <property type="evidence" value="ECO:0007669"/>
    <property type="project" value="TreeGrafter"/>
</dbReference>
<keyword evidence="20" id="KW-1185">Reference proteome</keyword>
<dbReference type="EMBL" id="CAJPEX010000379">
    <property type="protein sequence ID" value="CAG0915388.1"/>
    <property type="molecule type" value="Genomic_DNA"/>
</dbReference>
<dbReference type="EC" id="1.8.5.8" evidence="14"/>
<keyword evidence="7" id="KW-0560">Oxidoreductase</keyword>
<keyword evidence="3" id="KW-0285">Flavoprotein</keyword>
<dbReference type="SMART" id="SM00225">
    <property type="entry name" value="BTB"/>
    <property type="match status" value="1"/>
</dbReference>
<evidence type="ECO:0000256" key="3">
    <source>
        <dbReference type="ARBA" id="ARBA00022630"/>
    </source>
</evidence>
<keyword evidence="6" id="KW-0809">Transit peptide</keyword>
<evidence type="ECO:0000256" key="17">
    <source>
        <dbReference type="SAM" id="MobiDB-lite"/>
    </source>
</evidence>
<name>A0A7R9BH55_9CRUS</name>
<comment type="function">
    <text evidence="12">Catalyzes the oxidation of hydrogen sulfide with the help of a quinone, such as ubiquinone-10, giving rise to thiosulfate and ultimately to sulfane (molecular sulfur) atoms. Requires an additional electron acceptor; can use sulfite, sulfide or cyanide (in vitro). It is believed the in vivo electron acceptor is glutathione.</text>
</comment>
<dbReference type="PRINTS" id="PR00368">
    <property type="entry name" value="FADPNR"/>
</dbReference>
<dbReference type="GO" id="GO:0048038">
    <property type="term" value="F:quinone binding"/>
    <property type="evidence" value="ECO:0007669"/>
    <property type="project" value="UniProtKB-KW"/>
</dbReference>
<dbReference type="PANTHER" id="PTHR10632">
    <property type="entry name" value="SULFIDE:QUINONE OXIDOREDUCTASE"/>
    <property type="match status" value="1"/>
</dbReference>
<dbReference type="InterPro" id="IPR036188">
    <property type="entry name" value="FAD/NAD-bd_sf"/>
</dbReference>
<dbReference type="CDD" id="cd18315">
    <property type="entry name" value="BTB_POZ_BAB-like"/>
    <property type="match status" value="1"/>
</dbReference>
<evidence type="ECO:0000256" key="10">
    <source>
        <dbReference type="ARBA" id="ARBA00052810"/>
    </source>
</evidence>
<evidence type="ECO:0000256" key="7">
    <source>
        <dbReference type="ARBA" id="ARBA00023002"/>
    </source>
</evidence>
<sequence length="762" mass="85060">MSSKSFVLLRKLLKVHSISSCRLFSSSAVYRASKRHYDLLVVGGGAGGMSVAATKFKGISSVGLMDGAQKHYYQPLWTLVGAGVKEFAETERRMKDIIPPGVDWIPDAAETFDPEKCIVKTAKGAAIGYKYLVIATGMQLDYNKVDGLVNALENSPKVCSNYSPVYVHKTFPCIENFKEGNAIFTFPNSPVKCAGAPQKIMYLTEWQFKKMGKREKASFKFFSPLPVIFACKKYAQTLDKICADRNLRCYFKRNLIKVDSDKNMATFQNIDDPKDVKSHEYEMLHVSPPMGPVNVMMNAGTLVNKAGFLTVNKETLQHTRYPNIFGIGDCTDVPTSKTAAAAAAQAGHLRKNLSAMIEGKPLGSLYDGYTSCPLTTGYEEVVMAEFDFELQPKETFPFDQSVPRKSMYLIKKDWLPKIYWDKMLKNGSFSPVYPNPWSADQRRFAEILRIMESEGFDFKWEDHSKEVFASIRKIRSDHAFADVTLHSGGRNFVAHKVLLAASSRFFEDLLAGLPANKCNVLVLTDVRPEILRALLDFIYEGESSVGNNLLEDFLTAAKKLQIRGLHSFDARKSRKRKTSGHLRGSTQENDDDEVVSPGRETAENTPVNSTNASESNKPKSMVLGPSVSPTTEEIDTESCVQVKVETGEGKEFDDASAEWVEEETCADGEYCEEGNEQEEYIVDLENSDMKIPPEVSRKFVSSVPRTMPSICRESNFDISVPSHHSTCAEFYLSFRTVLNTVMEGLPFIEGRSSSGEDVLPRL</sequence>
<dbReference type="GO" id="GO:0005739">
    <property type="term" value="C:mitochondrion"/>
    <property type="evidence" value="ECO:0007669"/>
    <property type="project" value="UniProtKB-SubCell"/>
</dbReference>
<dbReference type="Pfam" id="PF07992">
    <property type="entry name" value="Pyr_redox_2"/>
    <property type="match status" value="1"/>
</dbReference>
<feature type="compositionally biased region" description="Polar residues" evidence="17">
    <location>
        <begin position="603"/>
        <end position="615"/>
    </location>
</feature>
<comment type="subcellular location">
    <subcellularLocation>
        <location evidence="2">Mitochondrion</location>
    </subcellularLocation>
</comment>
<dbReference type="EMBL" id="OA882416">
    <property type="protein sequence ID" value="CAD7275236.1"/>
    <property type="molecule type" value="Genomic_DNA"/>
</dbReference>
<evidence type="ECO:0000256" key="8">
    <source>
        <dbReference type="ARBA" id="ARBA00023128"/>
    </source>
</evidence>
<proteinExistence type="inferred from homology"/>
<organism evidence="19">
    <name type="scientific">Notodromas monacha</name>
    <dbReference type="NCBI Taxonomy" id="399045"/>
    <lineage>
        <taxon>Eukaryota</taxon>
        <taxon>Metazoa</taxon>
        <taxon>Ecdysozoa</taxon>
        <taxon>Arthropoda</taxon>
        <taxon>Crustacea</taxon>
        <taxon>Oligostraca</taxon>
        <taxon>Ostracoda</taxon>
        <taxon>Podocopa</taxon>
        <taxon>Podocopida</taxon>
        <taxon>Cypridocopina</taxon>
        <taxon>Cypridoidea</taxon>
        <taxon>Cyprididae</taxon>
        <taxon>Notodromas</taxon>
    </lineage>
</organism>
<dbReference type="InterPro" id="IPR000210">
    <property type="entry name" value="BTB/POZ_dom"/>
</dbReference>
<dbReference type="SUPFAM" id="SSF51905">
    <property type="entry name" value="FAD/NAD(P)-binding domain"/>
    <property type="match status" value="2"/>
</dbReference>
<evidence type="ECO:0000256" key="13">
    <source>
        <dbReference type="ARBA" id="ARBA00060891"/>
    </source>
</evidence>
<dbReference type="InterPro" id="IPR011333">
    <property type="entry name" value="SKP1/BTB/POZ_sf"/>
</dbReference>
<evidence type="ECO:0000313" key="19">
    <source>
        <dbReference type="EMBL" id="CAD7275236.1"/>
    </source>
</evidence>
<evidence type="ECO:0000256" key="6">
    <source>
        <dbReference type="ARBA" id="ARBA00022946"/>
    </source>
</evidence>
<comment type="similarity">
    <text evidence="13">Belongs to the SQRD family.</text>
</comment>
<evidence type="ECO:0000256" key="2">
    <source>
        <dbReference type="ARBA" id="ARBA00004173"/>
    </source>
</evidence>
<evidence type="ECO:0000256" key="16">
    <source>
        <dbReference type="ARBA" id="ARBA00082958"/>
    </source>
</evidence>
<dbReference type="InterPro" id="IPR015904">
    <property type="entry name" value="Sulphide_quinone_reductase"/>
</dbReference>
<dbReference type="InterPro" id="IPR023753">
    <property type="entry name" value="FAD/NAD-binding_dom"/>
</dbReference>
<feature type="domain" description="BTB" evidence="18">
    <location>
        <begin position="481"/>
        <end position="547"/>
    </location>
</feature>
<dbReference type="Pfam" id="PF00651">
    <property type="entry name" value="BTB"/>
    <property type="match status" value="1"/>
</dbReference>
<keyword evidence="8" id="KW-0496">Mitochondrion</keyword>
<keyword evidence="5" id="KW-0274">FAD</keyword>
<evidence type="ECO:0000256" key="11">
    <source>
        <dbReference type="ARBA" id="ARBA00052986"/>
    </source>
</evidence>
<evidence type="ECO:0000256" key="15">
    <source>
        <dbReference type="ARBA" id="ARBA00070160"/>
    </source>
</evidence>
<feature type="region of interest" description="Disordered" evidence="17">
    <location>
        <begin position="571"/>
        <end position="638"/>
    </location>
</feature>
<dbReference type="PROSITE" id="PS50097">
    <property type="entry name" value="BTB"/>
    <property type="match status" value="1"/>
</dbReference>
<dbReference type="Gene3D" id="3.50.50.60">
    <property type="entry name" value="FAD/NAD(P)-binding domain"/>
    <property type="match status" value="2"/>
</dbReference>
<dbReference type="PANTHER" id="PTHR10632:SF2">
    <property type="entry name" value="SULFIDE:QUINONE OXIDOREDUCTASE, MITOCHONDRIAL"/>
    <property type="match status" value="1"/>
</dbReference>
<comment type="catalytic activity">
    <reaction evidence="11">
        <text>a quinone + hydrogen sulfide + glutathione + H(+) = S-sulfanylglutathione + a quinol</text>
        <dbReference type="Rhea" id="RHEA:55156"/>
        <dbReference type="ChEBI" id="CHEBI:15378"/>
        <dbReference type="ChEBI" id="CHEBI:24646"/>
        <dbReference type="ChEBI" id="CHEBI:29919"/>
        <dbReference type="ChEBI" id="CHEBI:57925"/>
        <dbReference type="ChEBI" id="CHEBI:58905"/>
        <dbReference type="ChEBI" id="CHEBI:132124"/>
        <dbReference type="EC" id="1.8.5.8"/>
    </reaction>
    <physiologicalReaction direction="left-to-right" evidence="11">
        <dbReference type="Rhea" id="RHEA:55157"/>
    </physiologicalReaction>
</comment>
<dbReference type="SUPFAM" id="SSF54695">
    <property type="entry name" value="POZ domain"/>
    <property type="match status" value="1"/>
</dbReference>
<evidence type="ECO:0000256" key="12">
    <source>
        <dbReference type="ARBA" id="ARBA00059167"/>
    </source>
</evidence>
<dbReference type="Gene3D" id="3.30.710.10">
    <property type="entry name" value="Potassium Channel Kv1.1, Chain A"/>
    <property type="match status" value="1"/>
</dbReference>
<dbReference type="Proteomes" id="UP000678499">
    <property type="component" value="Unassembled WGS sequence"/>
</dbReference>
<accession>A0A7R9BH55</accession>
<comment type="cofactor">
    <cofactor evidence="1">
        <name>FAD</name>
        <dbReference type="ChEBI" id="CHEBI:57692"/>
    </cofactor>
</comment>
<dbReference type="FunFam" id="3.50.50.60:FF:000034">
    <property type="entry name" value="sulfide:quinone oxidoreductase, mitochondrial"/>
    <property type="match status" value="1"/>
</dbReference>
<evidence type="ECO:0000256" key="9">
    <source>
        <dbReference type="ARBA" id="ARBA00051038"/>
    </source>
</evidence>
<protein>
    <recommendedName>
        <fullName evidence="15">Sulfide:quinone oxidoreductase, mitochondrial</fullName>
        <ecNumber evidence="14">1.8.5.8</ecNumber>
    </recommendedName>
    <alternativeName>
        <fullName evidence="16">Sulfide quinone oxidoreductase</fullName>
    </alternativeName>
</protein>
<evidence type="ECO:0000313" key="20">
    <source>
        <dbReference type="Proteomes" id="UP000678499"/>
    </source>
</evidence>
<evidence type="ECO:0000256" key="5">
    <source>
        <dbReference type="ARBA" id="ARBA00022827"/>
    </source>
</evidence>
<evidence type="ECO:0000259" key="18">
    <source>
        <dbReference type="PROSITE" id="PS50097"/>
    </source>
</evidence>
<evidence type="ECO:0000256" key="1">
    <source>
        <dbReference type="ARBA" id="ARBA00001974"/>
    </source>
</evidence>
<dbReference type="AlphaFoldDB" id="A0A7R9BH55"/>
<dbReference type="GO" id="GO:0106436">
    <property type="term" value="F:glutathione-dependent sulfide quinone oxidoreductase activity"/>
    <property type="evidence" value="ECO:0007669"/>
    <property type="project" value="UniProtKB-EC"/>
</dbReference>
<evidence type="ECO:0000256" key="4">
    <source>
        <dbReference type="ARBA" id="ARBA00022719"/>
    </source>
</evidence>
<dbReference type="GO" id="GO:0070224">
    <property type="term" value="F:sulfide:quinone oxidoreductase activity"/>
    <property type="evidence" value="ECO:0007669"/>
    <property type="project" value="TreeGrafter"/>
</dbReference>
<dbReference type="OrthoDB" id="5376590at2759"/>
<dbReference type="GO" id="GO:0070221">
    <property type="term" value="P:sulfide oxidation, using sulfide:quinone oxidoreductase"/>
    <property type="evidence" value="ECO:0007669"/>
    <property type="project" value="TreeGrafter"/>
</dbReference>
<evidence type="ECO:0000256" key="14">
    <source>
        <dbReference type="ARBA" id="ARBA00066447"/>
    </source>
</evidence>
<comment type="catalytic activity">
    <reaction evidence="10">
        <text>ubiquinone-10 + hydrogen sulfide + glutathione + H(+) = S-sulfanylglutathione + ubiquinol-10</text>
        <dbReference type="Rhea" id="RHEA:62608"/>
        <dbReference type="ChEBI" id="CHEBI:15378"/>
        <dbReference type="ChEBI" id="CHEBI:29919"/>
        <dbReference type="ChEBI" id="CHEBI:46245"/>
        <dbReference type="ChEBI" id="CHEBI:57925"/>
        <dbReference type="ChEBI" id="CHEBI:58905"/>
        <dbReference type="ChEBI" id="CHEBI:64183"/>
    </reaction>
    <physiologicalReaction direction="left-to-right" evidence="10">
        <dbReference type="Rhea" id="RHEA:62609"/>
    </physiologicalReaction>
</comment>
<keyword evidence="4" id="KW-0874">Quinone</keyword>
<gene>
    <name evidence="19" type="ORF">NMOB1V02_LOCUS3036</name>
</gene>